<dbReference type="EC" id="3.6.1.9" evidence="4"/>
<proteinExistence type="inferred from homology"/>
<evidence type="ECO:0000313" key="6">
    <source>
        <dbReference type="Proteomes" id="UP000254326"/>
    </source>
</evidence>
<dbReference type="RefSeq" id="WP_115466353.1">
    <property type="nucleotide sequence ID" value="NZ_QKRA01000001.1"/>
</dbReference>
<feature type="active site" description="Proton acceptor" evidence="4">
    <location>
        <position position="70"/>
    </location>
</feature>
<comment type="subcellular location">
    <subcellularLocation>
        <location evidence="4">Cytoplasm</location>
    </subcellularLocation>
</comment>
<keyword evidence="3 4" id="KW-0546">Nucleotide metabolism</keyword>
<dbReference type="GO" id="GO:0005737">
    <property type="term" value="C:cytoplasm"/>
    <property type="evidence" value="ECO:0007669"/>
    <property type="project" value="UniProtKB-SubCell"/>
</dbReference>
<gene>
    <name evidence="5" type="ORF">DN730_01575</name>
</gene>
<dbReference type="PANTHER" id="PTHR43213:SF5">
    <property type="entry name" value="BIFUNCTIONAL DTTP_UTP PYROPHOSPHATASE_METHYLTRANSFERASE PROTEIN-RELATED"/>
    <property type="match status" value="1"/>
</dbReference>
<keyword evidence="4" id="KW-0963">Cytoplasm</keyword>
<evidence type="ECO:0000256" key="4">
    <source>
        <dbReference type="HAMAP-Rule" id="MF_00528"/>
    </source>
</evidence>
<protein>
    <recommendedName>
        <fullName evidence="4">dTTP/UTP pyrophosphatase</fullName>
        <shortName evidence="4">dTTPase/UTPase</shortName>
        <ecNumber evidence="4">3.6.1.9</ecNumber>
    </recommendedName>
    <alternativeName>
        <fullName evidence="4">Nucleoside triphosphate pyrophosphatase</fullName>
    </alternativeName>
    <alternativeName>
        <fullName evidence="4">Nucleotide pyrophosphatase</fullName>
        <shortName evidence="4">Nucleotide PPase</shortName>
    </alternativeName>
</protein>
<comment type="caution">
    <text evidence="5">The sequence shown here is derived from an EMBL/GenBank/DDBJ whole genome shotgun (WGS) entry which is preliminary data.</text>
</comment>
<dbReference type="CDD" id="cd00555">
    <property type="entry name" value="Maf"/>
    <property type="match status" value="1"/>
</dbReference>
<dbReference type="SUPFAM" id="SSF52972">
    <property type="entry name" value="ITPase-like"/>
    <property type="match status" value="1"/>
</dbReference>
<comment type="caution">
    <text evidence="4">Lacks conserved residue(s) required for the propagation of feature annotation.</text>
</comment>
<keyword evidence="6" id="KW-1185">Reference proteome</keyword>
<dbReference type="InterPro" id="IPR003697">
    <property type="entry name" value="Maf-like"/>
</dbReference>
<sequence>MIVLASASPRRKALLGDLVKEFSVLPADIDETPYRLEQPEEYVLRMARQKAEATIRMNGLAVRDVVIASDTSVVLGETILGKPAGRNEAHAMLRSLSGAVHRVMTSLCVCDGGLNRVVTRNVVTEVEFREISDLEIEQYWATGEPADKAGAYAIQGVGGVFVRHISGSFSAVVGLPIYELSQLLSEFGVSALKENVRE</sequence>
<evidence type="ECO:0000256" key="1">
    <source>
        <dbReference type="ARBA" id="ARBA00001968"/>
    </source>
</evidence>
<dbReference type="NCBIfam" id="TIGR00172">
    <property type="entry name" value="maf"/>
    <property type="match status" value="1"/>
</dbReference>
<feature type="site" description="Important for substrate specificity" evidence="4">
    <location>
        <position position="155"/>
    </location>
</feature>
<name>A0A370UDJ3_9GAMM</name>
<dbReference type="GO" id="GO:0036218">
    <property type="term" value="F:dTTP diphosphatase activity"/>
    <property type="evidence" value="ECO:0007669"/>
    <property type="project" value="RHEA"/>
</dbReference>
<comment type="catalytic activity">
    <reaction evidence="4">
        <text>dTTP + H2O = dTMP + diphosphate + H(+)</text>
        <dbReference type="Rhea" id="RHEA:28534"/>
        <dbReference type="ChEBI" id="CHEBI:15377"/>
        <dbReference type="ChEBI" id="CHEBI:15378"/>
        <dbReference type="ChEBI" id="CHEBI:33019"/>
        <dbReference type="ChEBI" id="CHEBI:37568"/>
        <dbReference type="ChEBI" id="CHEBI:63528"/>
        <dbReference type="EC" id="3.6.1.9"/>
    </reaction>
</comment>
<organism evidence="5 6">
    <name type="scientific">Marinomonas piezotolerans</name>
    <dbReference type="NCBI Taxonomy" id="2213058"/>
    <lineage>
        <taxon>Bacteria</taxon>
        <taxon>Pseudomonadati</taxon>
        <taxon>Pseudomonadota</taxon>
        <taxon>Gammaproteobacteria</taxon>
        <taxon>Oceanospirillales</taxon>
        <taxon>Oceanospirillaceae</taxon>
        <taxon>Marinomonas</taxon>
    </lineage>
</organism>
<feature type="site" description="Important for substrate specificity" evidence="4">
    <location>
        <position position="71"/>
    </location>
</feature>
<dbReference type="EMBL" id="QKRA01000001">
    <property type="protein sequence ID" value="RDL45765.1"/>
    <property type="molecule type" value="Genomic_DNA"/>
</dbReference>
<dbReference type="HAMAP" id="MF_00528">
    <property type="entry name" value="Maf"/>
    <property type="match status" value="1"/>
</dbReference>
<accession>A0A370UDJ3</accession>
<comment type="catalytic activity">
    <reaction evidence="4">
        <text>UTP + H2O = UMP + diphosphate + H(+)</text>
        <dbReference type="Rhea" id="RHEA:29395"/>
        <dbReference type="ChEBI" id="CHEBI:15377"/>
        <dbReference type="ChEBI" id="CHEBI:15378"/>
        <dbReference type="ChEBI" id="CHEBI:33019"/>
        <dbReference type="ChEBI" id="CHEBI:46398"/>
        <dbReference type="ChEBI" id="CHEBI:57865"/>
        <dbReference type="EC" id="3.6.1.9"/>
    </reaction>
</comment>
<dbReference type="PIRSF" id="PIRSF006305">
    <property type="entry name" value="Maf"/>
    <property type="match status" value="1"/>
</dbReference>
<comment type="cofactor">
    <cofactor evidence="1 4">
        <name>a divalent metal cation</name>
        <dbReference type="ChEBI" id="CHEBI:60240"/>
    </cofactor>
</comment>
<comment type="similarity">
    <text evidence="4">Belongs to the Maf family. YhdE subfamily.</text>
</comment>
<feature type="site" description="Important for substrate specificity" evidence="4">
    <location>
        <position position="10"/>
    </location>
</feature>
<comment type="function">
    <text evidence="4">Nucleoside triphosphate pyrophosphatase that hydrolyzes dTTP and UTP. May have a dual role in cell division arrest and in preventing the incorporation of modified nucleotides into cellular nucleic acids.</text>
</comment>
<reference evidence="5 6" key="1">
    <citation type="submission" date="2018-06" db="EMBL/GenBank/DDBJ databases">
        <title>Marinomonas sp. YLB-05 draft genome sequence.</title>
        <authorList>
            <person name="Yu L."/>
            <person name="Tang X."/>
        </authorList>
    </citation>
    <scope>NUCLEOTIDE SEQUENCE [LARGE SCALE GENOMIC DNA]</scope>
    <source>
        <strain evidence="5 6">YLB-05</strain>
    </source>
</reference>
<dbReference type="GO" id="GO:0009117">
    <property type="term" value="P:nucleotide metabolic process"/>
    <property type="evidence" value="ECO:0007669"/>
    <property type="project" value="UniProtKB-KW"/>
</dbReference>
<evidence type="ECO:0000256" key="2">
    <source>
        <dbReference type="ARBA" id="ARBA00022801"/>
    </source>
</evidence>
<keyword evidence="2 4" id="KW-0378">Hydrolase</keyword>
<dbReference type="PANTHER" id="PTHR43213">
    <property type="entry name" value="BIFUNCTIONAL DTTP/UTP PYROPHOSPHATASE/METHYLTRANSFERASE PROTEIN-RELATED"/>
    <property type="match status" value="1"/>
</dbReference>
<dbReference type="OrthoDB" id="9807767at2"/>
<dbReference type="Pfam" id="PF02545">
    <property type="entry name" value="Maf"/>
    <property type="match status" value="1"/>
</dbReference>
<evidence type="ECO:0000313" key="5">
    <source>
        <dbReference type="EMBL" id="RDL45765.1"/>
    </source>
</evidence>
<dbReference type="AlphaFoldDB" id="A0A370UDJ3"/>
<evidence type="ECO:0000256" key="3">
    <source>
        <dbReference type="ARBA" id="ARBA00023080"/>
    </source>
</evidence>
<dbReference type="Proteomes" id="UP000254326">
    <property type="component" value="Unassembled WGS sequence"/>
</dbReference>
<dbReference type="InterPro" id="IPR029001">
    <property type="entry name" value="ITPase-like_fam"/>
</dbReference>
<dbReference type="Gene3D" id="3.90.950.10">
    <property type="match status" value="1"/>
</dbReference>
<dbReference type="GO" id="GO:0036221">
    <property type="term" value="F:UTP diphosphatase activity"/>
    <property type="evidence" value="ECO:0007669"/>
    <property type="project" value="RHEA"/>
</dbReference>